<protein>
    <recommendedName>
        <fullName evidence="1">F-box domain-containing protein</fullName>
    </recommendedName>
</protein>
<comment type="caution">
    <text evidence="2">The sequence shown here is derived from an EMBL/GenBank/DDBJ whole genome shotgun (WGS) entry which is preliminary data.</text>
</comment>
<dbReference type="InterPro" id="IPR036047">
    <property type="entry name" value="F-box-like_dom_sf"/>
</dbReference>
<gene>
    <name evidence="2" type="ORF">H5410_025213</name>
</gene>
<dbReference type="InterPro" id="IPR001810">
    <property type="entry name" value="F-box_dom"/>
</dbReference>
<reference evidence="2 3" key="1">
    <citation type="submission" date="2020-09" db="EMBL/GenBank/DDBJ databases">
        <title>De no assembly of potato wild relative species, Solanum commersonii.</title>
        <authorList>
            <person name="Cho K."/>
        </authorList>
    </citation>
    <scope>NUCLEOTIDE SEQUENCE [LARGE SCALE GENOMIC DNA]</scope>
    <source>
        <strain evidence="2">LZ3.2</strain>
        <tissue evidence="2">Leaf</tissue>
    </source>
</reference>
<sequence>MFSPMENKKSESGSRKYSIPEEIMCDIFSRLPVDSLMRFKCLSKFYNSLVSDPSFIDIHQSHSIFRPHKIKILARSKDKNIFYTIEQQAEHKKPIVIEEFDGTICHNFHYVNGLFCLWSTKELPPSIYNPITGIAEYLPSPSFINDDLTHNYYSFGFEPNEKKFKILMSSDPQINGSRHWVLTLGSSESWREIKSAPCSLLQLTGGEICIKGVIYFVGIHNKRRCIVAFNIRMENFRIISLWDVFDFFMPRKFYHDLVEVEGKLAIIDRSRCNMGEMDLMVLQSCETEEWVKHIIIFSDALCSSLKTLDFFCSSTPDGEIVCIFDQRNLILFYDLKKKSWREIKITELADKLEIVGIYSQANNLLPCIYC</sequence>
<dbReference type="Pfam" id="PF08268">
    <property type="entry name" value="FBA_3"/>
    <property type="match status" value="1"/>
</dbReference>
<evidence type="ECO:0000259" key="1">
    <source>
        <dbReference type="PROSITE" id="PS50181"/>
    </source>
</evidence>
<dbReference type="CDD" id="cd22157">
    <property type="entry name" value="F-box_AtFBW1-like"/>
    <property type="match status" value="1"/>
</dbReference>
<dbReference type="EMBL" id="JACXVP010000005">
    <property type="protein sequence ID" value="KAG5603721.1"/>
    <property type="molecule type" value="Genomic_DNA"/>
</dbReference>
<accession>A0A9J5YT50</accession>
<keyword evidence="3" id="KW-1185">Reference proteome</keyword>
<dbReference type="OrthoDB" id="1249095at2759"/>
<dbReference type="SUPFAM" id="SSF81383">
    <property type="entry name" value="F-box domain"/>
    <property type="match status" value="1"/>
</dbReference>
<evidence type="ECO:0000313" key="3">
    <source>
        <dbReference type="Proteomes" id="UP000824120"/>
    </source>
</evidence>
<dbReference type="PANTHER" id="PTHR31111:SF131">
    <property type="entry name" value="F-BOX PROTEIN"/>
    <property type="match status" value="1"/>
</dbReference>
<organism evidence="2 3">
    <name type="scientific">Solanum commersonii</name>
    <name type="common">Commerson's wild potato</name>
    <name type="synonym">Commerson's nightshade</name>
    <dbReference type="NCBI Taxonomy" id="4109"/>
    <lineage>
        <taxon>Eukaryota</taxon>
        <taxon>Viridiplantae</taxon>
        <taxon>Streptophyta</taxon>
        <taxon>Embryophyta</taxon>
        <taxon>Tracheophyta</taxon>
        <taxon>Spermatophyta</taxon>
        <taxon>Magnoliopsida</taxon>
        <taxon>eudicotyledons</taxon>
        <taxon>Gunneridae</taxon>
        <taxon>Pentapetalae</taxon>
        <taxon>asterids</taxon>
        <taxon>lamiids</taxon>
        <taxon>Solanales</taxon>
        <taxon>Solanaceae</taxon>
        <taxon>Solanoideae</taxon>
        <taxon>Solaneae</taxon>
        <taxon>Solanum</taxon>
    </lineage>
</organism>
<dbReference type="InterPro" id="IPR013187">
    <property type="entry name" value="F-box-assoc_dom_typ3"/>
</dbReference>
<dbReference type="Gene3D" id="1.20.1280.50">
    <property type="match status" value="1"/>
</dbReference>
<proteinExistence type="predicted"/>
<dbReference type="SMART" id="SM00256">
    <property type="entry name" value="FBOX"/>
    <property type="match status" value="1"/>
</dbReference>
<dbReference type="Proteomes" id="UP000824120">
    <property type="component" value="Chromosome 5"/>
</dbReference>
<evidence type="ECO:0000313" key="2">
    <source>
        <dbReference type="EMBL" id="KAG5603721.1"/>
    </source>
</evidence>
<feature type="domain" description="F-box" evidence="1">
    <location>
        <begin position="13"/>
        <end position="68"/>
    </location>
</feature>
<dbReference type="InterPro" id="IPR017451">
    <property type="entry name" value="F-box-assoc_interact_dom"/>
</dbReference>
<dbReference type="NCBIfam" id="TIGR01640">
    <property type="entry name" value="F_box_assoc_1"/>
    <property type="match status" value="1"/>
</dbReference>
<dbReference type="PROSITE" id="PS50181">
    <property type="entry name" value="FBOX"/>
    <property type="match status" value="1"/>
</dbReference>
<dbReference type="AlphaFoldDB" id="A0A9J5YT50"/>
<name>A0A9J5YT50_SOLCO</name>
<dbReference type="Pfam" id="PF00646">
    <property type="entry name" value="F-box"/>
    <property type="match status" value="1"/>
</dbReference>
<dbReference type="PANTHER" id="PTHR31111">
    <property type="entry name" value="BNAA05G37150D PROTEIN-RELATED"/>
    <property type="match status" value="1"/>
</dbReference>